<keyword evidence="1" id="KW-0472">Membrane</keyword>
<organism evidence="2 3">
    <name type="scientific">Citrus x changshan-huyou</name>
    <dbReference type="NCBI Taxonomy" id="2935761"/>
    <lineage>
        <taxon>Eukaryota</taxon>
        <taxon>Viridiplantae</taxon>
        <taxon>Streptophyta</taxon>
        <taxon>Embryophyta</taxon>
        <taxon>Tracheophyta</taxon>
        <taxon>Spermatophyta</taxon>
        <taxon>Magnoliopsida</taxon>
        <taxon>eudicotyledons</taxon>
        <taxon>Gunneridae</taxon>
        <taxon>Pentapetalae</taxon>
        <taxon>rosids</taxon>
        <taxon>malvids</taxon>
        <taxon>Sapindales</taxon>
        <taxon>Rutaceae</taxon>
        <taxon>Aurantioideae</taxon>
        <taxon>Citrus</taxon>
    </lineage>
</organism>
<dbReference type="Proteomes" id="UP001428341">
    <property type="component" value="Unassembled WGS sequence"/>
</dbReference>
<proteinExistence type="predicted"/>
<reference evidence="2 3" key="1">
    <citation type="submission" date="2024-05" db="EMBL/GenBank/DDBJ databases">
        <title>Haplotype-resolved chromosome-level genome assembly of Huyou (Citrus changshanensis).</title>
        <authorList>
            <person name="Miao C."/>
            <person name="Chen W."/>
            <person name="Wu Y."/>
            <person name="Wang L."/>
            <person name="Zhao S."/>
            <person name="Grierson D."/>
            <person name="Xu C."/>
            <person name="Chen K."/>
        </authorList>
    </citation>
    <scope>NUCLEOTIDE SEQUENCE [LARGE SCALE GENOMIC DNA]</scope>
    <source>
        <strain evidence="2">01-14</strain>
        <tissue evidence="2">Leaf</tissue>
    </source>
</reference>
<evidence type="ECO:0000313" key="3">
    <source>
        <dbReference type="Proteomes" id="UP001428341"/>
    </source>
</evidence>
<dbReference type="AlphaFoldDB" id="A0AAP0MF75"/>
<dbReference type="EMBL" id="JBCGBO010000005">
    <property type="protein sequence ID" value="KAK9202016.1"/>
    <property type="molecule type" value="Genomic_DNA"/>
</dbReference>
<sequence>MAKKLAMTVGYFIAGAALFAVGMHLSYVNVAPQQARIKTCNDFVRERLRKKYGKP</sequence>
<keyword evidence="3" id="KW-1185">Reference proteome</keyword>
<comment type="caution">
    <text evidence="2">The sequence shown here is derived from an EMBL/GenBank/DDBJ whole genome shotgun (WGS) entry which is preliminary data.</text>
</comment>
<name>A0AAP0MF75_9ROSI</name>
<keyword evidence="1" id="KW-1133">Transmembrane helix</keyword>
<evidence type="ECO:0000313" key="2">
    <source>
        <dbReference type="EMBL" id="KAK9202016.1"/>
    </source>
</evidence>
<keyword evidence="1" id="KW-0812">Transmembrane</keyword>
<protein>
    <submittedName>
        <fullName evidence="2">Uncharacterized protein</fullName>
    </submittedName>
</protein>
<gene>
    <name evidence="2" type="ORF">WN944_017225</name>
</gene>
<evidence type="ECO:0000256" key="1">
    <source>
        <dbReference type="SAM" id="Phobius"/>
    </source>
</evidence>
<accession>A0AAP0MF75</accession>
<feature type="transmembrane region" description="Helical" evidence="1">
    <location>
        <begin position="6"/>
        <end position="28"/>
    </location>
</feature>